<evidence type="ECO:0000259" key="9">
    <source>
        <dbReference type="PROSITE" id="PS50156"/>
    </source>
</evidence>
<sequence length="1055" mass="116820">MTSSEPIVPLNEDVPDAISSRSDKGTDGDGDGASFNSFLNFVSSKSDDEKSVAGSDTGSYNSFLRFIQTDAGKEDSIRVVKRTINNRETPPSQPTNKKQLDSRPSFYSANFSEHFFPVHDDTPRKKLSLASRYGAAMARRPATHLLVALVIAIVLSFLGLKFGKFEVAVDNSGWWSRGTTISNRATQELVVGLNRKDLFYGGDDEWVELQTVTQPNWQSEDESEDGEECVRTNPSDPADICDKDQVDNSTLQQVCSGEWYGSREMVKGGEKNLVGLWKTIDAESSNPTRSALEADAMYDLCVAEKNTLEVLQKEDLCYKCSTAGNEEDSCIEPYSLVLMARLFLADNYTASYSSTLGSESFACDDLRTSWTATIQKDFTSMLQNCVAWAIAFSGDDKNATTALVENDVNMCPYSQFLPTVVDELFPTANPPVVRYTSSFYATKSNDETIDQMYSADQNNDFDRSDDDPLSGVYDTTNTAFYDIYSDSIVGRDMSLAVGSAGVTFIAMMIHTKSPFLTLMGLLQILLSFPLAYFVYYFIGGLVFFPFLNFIGIFVVFALGADDVFVAVDKWKNARHELPSGTTEQIAALALPDAAYAMLLTSTTTAVAFFGTALCPVAPIVAFAVFCGLLIIFDYLMNIFLVFPALCLYDTWLLRGSKNPCINFEWCCKRNEDPDSEATTPHVNETDKETIKERISSDDEEIQDDDPDAEERHKELEEEKHALIHRLLDGYYNFIHKFRWYVLGLSLAGSIVCAVIASKLTLPVSSEVSILPDSNNYQKHRVWSQQLLSTMLAKGEGSEVVISWGILPADTGDHLNPDSWTKLVLDDTFNPRTDSAQTYLLGFCDRLFANDFASAVSPDYVCPINAFDQWLKVQSAAETPQVSYAQKCNGASSVPVPSDIFDDCIISWSKSVNETYVLEENNSVKIMQVRTRSNVLFDSPFSDLKEEYDAYEAWLASERETAPAEVNGMFHSSLDFWWYDTNGQMLQTAYGAAAIALACAAVIVFISSRSFILTLFAALSIGYVLVAATACLVGLGWELGFLETETSTDITDLTSP</sequence>
<feature type="transmembrane region" description="Helical" evidence="8">
    <location>
        <begin position="619"/>
        <end position="648"/>
    </location>
</feature>
<evidence type="ECO:0000256" key="2">
    <source>
        <dbReference type="ARBA" id="ARBA00022692"/>
    </source>
</evidence>
<dbReference type="EMBL" id="CM000640">
    <property type="protein sequence ID" value="EED93961.1"/>
    <property type="molecule type" value="Genomic_DNA"/>
</dbReference>
<feature type="region of interest" description="Disordered" evidence="7">
    <location>
        <begin position="1"/>
        <end position="32"/>
    </location>
</feature>
<dbReference type="InterPro" id="IPR052081">
    <property type="entry name" value="Dispatched_Hh_regulator"/>
</dbReference>
<dbReference type="HOGENOM" id="CLU_297790_0_0_1"/>
<dbReference type="InParanoid" id="B8BYW9"/>
<dbReference type="AlphaFoldDB" id="B8BYW9"/>
<feature type="region of interest" description="Disordered" evidence="7">
    <location>
        <begin position="672"/>
        <end position="713"/>
    </location>
</feature>
<organism evidence="10 11">
    <name type="scientific">Thalassiosira pseudonana</name>
    <name type="common">Marine diatom</name>
    <name type="synonym">Cyclotella nana</name>
    <dbReference type="NCBI Taxonomy" id="35128"/>
    <lineage>
        <taxon>Eukaryota</taxon>
        <taxon>Sar</taxon>
        <taxon>Stramenopiles</taxon>
        <taxon>Ochrophyta</taxon>
        <taxon>Bacillariophyta</taxon>
        <taxon>Coscinodiscophyceae</taxon>
        <taxon>Thalassiosirophycidae</taxon>
        <taxon>Thalassiosirales</taxon>
        <taxon>Thalassiosiraceae</taxon>
        <taxon>Thalassiosira</taxon>
    </lineage>
</organism>
<dbReference type="GeneID" id="7445355"/>
<name>B8BYW9_THAPS</name>
<accession>B8BYW9</accession>
<feature type="compositionally biased region" description="Acidic residues" evidence="7">
    <location>
        <begin position="697"/>
        <end position="708"/>
    </location>
</feature>
<dbReference type="InterPro" id="IPR053958">
    <property type="entry name" value="HMGCR/SNAP/NPC1-like_SSD"/>
</dbReference>
<keyword evidence="4 8" id="KW-0472">Membrane</keyword>
<reference evidence="10 11" key="2">
    <citation type="journal article" date="2008" name="Nature">
        <title>The Phaeodactylum genome reveals the evolutionary history of diatom genomes.</title>
        <authorList>
            <person name="Bowler C."/>
            <person name="Allen A.E."/>
            <person name="Badger J.H."/>
            <person name="Grimwood J."/>
            <person name="Jabbari K."/>
            <person name="Kuo A."/>
            <person name="Maheswari U."/>
            <person name="Martens C."/>
            <person name="Maumus F."/>
            <person name="Otillar R.P."/>
            <person name="Rayko E."/>
            <person name="Salamov A."/>
            <person name="Vandepoele K."/>
            <person name="Beszteri B."/>
            <person name="Gruber A."/>
            <person name="Heijde M."/>
            <person name="Katinka M."/>
            <person name="Mock T."/>
            <person name="Valentin K."/>
            <person name="Verret F."/>
            <person name="Berges J.A."/>
            <person name="Brownlee C."/>
            <person name="Cadoret J.P."/>
            <person name="Chiovitti A."/>
            <person name="Choi C.J."/>
            <person name="Coesel S."/>
            <person name="De Martino A."/>
            <person name="Detter J.C."/>
            <person name="Durkin C."/>
            <person name="Falciatore A."/>
            <person name="Fournet J."/>
            <person name="Haruta M."/>
            <person name="Huysman M.J."/>
            <person name="Jenkins B.D."/>
            <person name="Jiroutova K."/>
            <person name="Jorgensen R.E."/>
            <person name="Joubert Y."/>
            <person name="Kaplan A."/>
            <person name="Kroger N."/>
            <person name="Kroth P.G."/>
            <person name="La Roche J."/>
            <person name="Lindquist E."/>
            <person name="Lommer M."/>
            <person name="Martin-Jezequel V."/>
            <person name="Lopez P.J."/>
            <person name="Lucas S."/>
            <person name="Mangogna M."/>
            <person name="McGinnis K."/>
            <person name="Medlin L.K."/>
            <person name="Montsant A."/>
            <person name="Oudot-Le Secq M.P."/>
            <person name="Napoli C."/>
            <person name="Obornik M."/>
            <person name="Parker M.S."/>
            <person name="Petit J.L."/>
            <person name="Porcel B.M."/>
            <person name="Poulsen N."/>
            <person name="Robison M."/>
            <person name="Rychlewski L."/>
            <person name="Rynearson T.A."/>
            <person name="Schmutz J."/>
            <person name="Shapiro H."/>
            <person name="Siaut M."/>
            <person name="Stanley M."/>
            <person name="Sussman M.R."/>
            <person name="Taylor A.R."/>
            <person name="Vardi A."/>
            <person name="von Dassow P."/>
            <person name="Vyverman W."/>
            <person name="Willis A."/>
            <person name="Wyrwicz L.S."/>
            <person name="Rokhsar D.S."/>
            <person name="Weissenbach J."/>
            <person name="Armbrust E.V."/>
            <person name="Green B.R."/>
            <person name="Van de Peer Y."/>
            <person name="Grigoriev I.V."/>
        </authorList>
    </citation>
    <scope>NUCLEOTIDE SEQUENCE [LARGE SCALE GENOMIC DNA]</scope>
    <source>
        <strain evidence="10 11">CCMP1335</strain>
    </source>
</reference>
<feature type="transmembrane region" description="Helical" evidence="8">
    <location>
        <begin position="516"/>
        <end position="538"/>
    </location>
</feature>
<dbReference type="eggNOG" id="KOG3664">
    <property type="taxonomic scope" value="Eukaryota"/>
</dbReference>
<evidence type="ECO:0000256" key="1">
    <source>
        <dbReference type="ARBA" id="ARBA00004141"/>
    </source>
</evidence>
<comment type="similarity">
    <text evidence="6">Belongs to the dispatched family.</text>
</comment>
<evidence type="ECO:0000313" key="11">
    <source>
        <dbReference type="Proteomes" id="UP000001449"/>
    </source>
</evidence>
<keyword evidence="2 8" id="KW-0812">Transmembrane</keyword>
<dbReference type="GO" id="GO:0016020">
    <property type="term" value="C:membrane"/>
    <property type="evidence" value="ECO:0000318"/>
    <property type="project" value="GO_Central"/>
</dbReference>
<feature type="domain" description="SSD" evidence="9">
    <location>
        <begin position="516"/>
        <end position="647"/>
    </location>
</feature>
<feature type="transmembrane region" description="Helical" evidence="8">
    <location>
        <begin position="1012"/>
        <end position="1036"/>
    </location>
</feature>
<evidence type="ECO:0000313" key="10">
    <source>
        <dbReference type="EMBL" id="EED93961.1"/>
    </source>
</evidence>
<dbReference type="PANTHER" id="PTHR45951">
    <property type="entry name" value="PROTEIN DISPATCHED-RELATED"/>
    <property type="match status" value="1"/>
</dbReference>
<evidence type="ECO:0000256" key="7">
    <source>
        <dbReference type="SAM" id="MobiDB-lite"/>
    </source>
</evidence>
<evidence type="ECO:0000256" key="6">
    <source>
        <dbReference type="ARBA" id="ARBA00038046"/>
    </source>
</evidence>
<evidence type="ECO:0000256" key="4">
    <source>
        <dbReference type="ARBA" id="ARBA00023136"/>
    </source>
</evidence>
<proteinExistence type="inferred from homology"/>
<dbReference type="Gene3D" id="1.20.1640.10">
    <property type="entry name" value="Multidrug efflux transporter AcrB transmembrane domain"/>
    <property type="match status" value="1"/>
</dbReference>
<keyword evidence="3 8" id="KW-1133">Transmembrane helix</keyword>
<dbReference type="RefSeq" id="XP_002288525.1">
    <property type="nucleotide sequence ID" value="XM_002288489.1"/>
</dbReference>
<reference evidence="10 11" key="1">
    <citation type="journal article" date="2004" name="Science">
        <title>The genome of the diatom Thalassiosira pseudonana: ecology, evolution, and metabolism.</title>
        <authorList>
            <person name="Armbrust E.V."/>
            <person name="Berges J.A."/>
            <person name="Bowler C."/>
            <person name="Green B.R."/>
            <person name="Martinez D."/>
            <person name="Putnam N.H."/>
            <person name="Zhou S."/>
            <person name="Allen A.E."/>
            <person name="Apt K.E."/>
            <person name="Bechner M."/>
            <person name="Brzezinski M.A."/>
            <person name="Chaal B.K."/>
            <person name="Chiovitti A."/>
            <person name="Davis A.K."/>
            <person name="Demarest M.S."/>
            <person name="Detter J.C."/>
            <person name="Glavina T."/>
            <person name="Goodstein D."/>
            <person name="Hadi M.Z."/>
            <person name="Hellsten U."/>
            <person name="Hildebrand M."/>
            <person name="Jenkins B.D."/>
            <person name="Jurka J."/>
            <person name="Kapitonov V.V."/>
            <person name="Kroger N."/>
            <person name="Lau W.W."/>
            <person name="Lane T.W."/>
            <person name="Larimer F.W."/>
            <person name="Lippmeier J.C."/>
            <person name="Lucas S."/>
            <person name="Medina M."/>
            <person name="Montsant A."/>
            <person name="Obornik M."/>
            <person name="Parker M.S."/>
            <person name="Palenik B."/>
            <person name="Pazour G.J."/>
            <person name="Richardson P.M."/>
            <person name="Rynearson T.A."/>
            <person name="Saito M.A."/>
            <person name="Schwartz D.C."/>
            <person name="Thamatrakoln K."/>
            <person name="Valentin K."/>
            <person name="Vardi A."/>
            <person name="Wilkerson F.P."/>
            <person name="Rokhsar D.S."/>
        </authorList>
    </citation>
    <scope>NUCLEOTIDE SEQUENCE [LARGE SCALE GENOMIC DNA]</scope>
    <source>
        <strain evidence="10 11">CCMP1335</strain>
    </source>
</reference>
<feature type="compositionally biased region" description="Basic and acidic residues" evidence="7">
    <location>
        <begin position="683"/>
        <end position="696"/>
    </location>
</feature>
<feature type="transmembrane region" description="Helical" evidence="8">
    <location>
        <begin position="544"/>
        <end position="567"/>
    </location>
</feature>
<keyword evidence="5" id="KW-0325">Glycoprotein</keyword>
<feature type="region of interest" description="Disordered" evidence="7">
    <location>
        <begin position="215"/>
        <end position="243"/>
    </location>
</feature>
<keyword evidence="11" id="KW-1185">Reference proteome</keyword>
<evidence type="ECO:0000256" key="5">
    <source>
        <dbReference type="ARBA" id="ARBA00023180"/>
    </source>
</evidence>
<dbReference type="PaxDb" id="35128-Thaps21951"/>
<protein>
    <recommendedName>
        <fullName evidence="9">SSD domain-containing protein</fullName>
    </recommendedName>
</protein>
<dbReference type="Proteomes" id="UP000001449">
    <property type="component" value="Chromosome 3"/>
</dbReference>
<dbReference type="KEGG" id="tps:THAPSDRAFT_21951"/>
<dbReference type="Pfam" id="PF12349">
    <property type="entry name" value="Sterol-sensing"/>
    <property type="match status" value="1"/>
</dbReference>
<feature type="transmembrane region" description="Helical" evidence="8">
    <location>
        <begin position="988"/>
        <end position="1005"/>
    </location>
</feature>
<gene>
    <name evidence="10" type="ORF">THAPSDRAFT_21951</name>
</gene>
<dbReference type="PANTHER" id="PTHR45951:SF3">
    <property type="entry name" value="PROTEIN DISPATCHED"/>
    <property type="match status" value="1"/>
</dbReference>
<evidence type="ECO:0000256" key="8">
    <source>
        <dbReference type="SAM" id="Phobius"/>
    </source>
</evidence>
<feature type="region of interest" description="Disordered" evidence="7">
    <location>
        <begin position="83"/>
        <end position="103"/>
    </location>
</feature>
<dbReference type="InterPro" id="IPR000731">
    <property type="entry name" value="SSD"/>
</dbReference>
<feature type="compositionally biased region" description="Polar residues" evidence="7">
    <location>
        <begin position="86"/>
        <end position="97"/>
    </location>
</feature>
<dbReference type="PROSITE" id="PS50156">
    <property type="entry name" value="SSD"/>
    <property type="match status" value="1"/>
</dbReference>
<dbReference type="SUPFAM" id="SSF82866">
    <property type="entry name" value="Multidrug efflux transporter AcrB transmembrane domain"/>
    <property type="match status" value="2"/>
</dbReference>
<comment type="subcellular location">
    <subcellularLocation>
        <location evidence="1">Membrane</location>
        <topology evidence="1">Multi-pass membrane protein</topology>
    </subcellularLocation>
</comment>
<evidence type="ECO:0000256" key="3">
    <source>
        <dbReference type="ARBA" id="ARBA00022989"/>
    </source>
</evidence>
<dbReference type="GO" id="GO:0007224">
    <property type="term" value="P:smoothened signaling pathway"/>
    <property type="evidence" value="ECO:0000318"/>
    <property type="project" value="GO_Central"/>
</dbReference>